<organism evidence="1 2">
    <name type="scientific">Ficus carica</name>
    <name type="common">Common fig</name>
    <dbReference type="NCBI Taxonomy" id="3494"/>
    <lineage>
        <taxon>Eukaryota</taxon>
        <taxon>Viridiplantae</taxon>
        <taxon>Streptophyta</taxon>
        <taxon>Embryophyta</taxon>
        <taxon>Tracheophyta</taxon>
        <taxon>Spermatophyta</taxon>
        <taxon>Magnoliopsida</taxon>
        <taxon>eudicotyledons</taxon>
        <taxon>Gunneridae</taxon>
        <taxon>Pentapetalae</taxon>
        <taxon>rosids</taxon>
        <taxon>fabids</taxon>
        <taxon>Rosales</taxon>
        <taxon>Moraceae</taxon>
        <taxon>Ficeae</taxon>
        <taxon>Ficus</taxon>
    </lineage>
</organism>
<evidence type="ECO:0000313" key="1">
    <source>
        <dbReference type="EMBL" id="GMN42602.1"/>
    </source>
</evidence>
<gene>
    <name evidence="1" type="ORF">TIFTF001_011812</name>
</gene>
<protein>
    <submittedName>
        <fullName evidence="1">Uncharacterized protein</fullName>
    </submittedName>
</protein>
<dbReference type="Gramene" id="FCD_00001813-RA">
    <property type="protein sequence ID" value="FCD_00001813-RA:cds"/>
    <property type="gene ID" value="FCD_00001813"/>
</dbReference>
<dbReference type="Proteomes" id="UP001187192">
    <property type="component" value="Unassembled WGS sequence"/>
</dbReference>
<dbReference type="AlphaFoldDB" id="A0AA87ZXW0"/>
<accession>A0AA87ZXW0</accession>
<evidence type="ECO:0000313" key="2">
    <source>
        <dbReference type="Proteomes" id="UP001187192"/>
    </source>
</evidence>
<reference evidence="1" key="1">
    <citation type="submission" date="2023-07" db="EMBL/GenBank/DDBJ databases">
        <title>draft genome sequence of fig (Ficus carica).</title>
        <authorList>
            <person name="Takahashi T."/>
            <person name="Nishimura K."/>
        </authorList>
    </citation>
    <scope>NUCLEOTIDE SEQUENCE</scope>
</reference>
<name>A0AA87ZXW0_FICCA</name>
<proteinExistence type="predicted"/>
<sequence>MANTTTAIRSPCNGLPSQRPLCLLKTTISGADSCASLTVKVGLFTKRRYFLPRPENGTTRIAAFDPLEDDKDRQSRFIELPVDFGRGWRAHDDWVRLGVVRGRLRLSQLYMVKRYGFVLKVWELNPTKSPNTTSWSLVHEVRLKKGDTNWMYVVAFHPYKGNVMFLLRNNVLCRYEVGVGVERQREAIFSTIFGAGSHGVGRAFKSTIMDGVEENFRTESCTYRKTLQEHQRIINRRWRVKGSSK</sequence>
<dbReference type="EMBL" id="BTGU01000014">
    <property type="protein sequence ID" value="GMN42602.1"/>
    <property type="molecule type" value="Genomic_DNA"/>
</dbReference>
<comment type="caution">
    <text evidence="1">The sequence shown here is derived from an EMBL/GenBank/DDBJ whole genome shotgun (WGS) entry which is preliminary data.</text>
</comment>
<keyword evidence="2" id="KW-1185">Reference proteome</keyword>